<reference evidence="1" key="1">
    <citation type="journal article" date="2021" name="Environ. Microbiol.">
        <title>Gene family expansions and transcriptome signatures uncover fungal adaptations to wood decay.</title>
        <authorList>
            <person name="Hage H."/>
            <person name="Miyauchi S."/>
            <person name="Viragh M."/>
            <person name="Drula E."/>
            <person name="Min B."/>
            <person name="Chaduli D."/>
            <person name="Navarro D."/>
            <person name="Favel A."/>
            <person name="Norest M."/>
            <person name="Lesage-Meessen L."/>
            <person name="Balint B."/>
            <person name="Merenyi Z."/>
            <person name="de Eugenio L."/>
            <person name="Morin E."/>
            <person name="Martinez A.T."/>
            <person name="Baldrian P."/>
            <person name="Stursova M."/>
            <person name="Martinez M.J."/>
            <person name="Novotny C."/>
            <person name="Magnuson J.K."/>
            <person name="Spatafora J.W."/>
            <person name="Maurice S."/>
            <person name="Pangilinan J."/>
            <person name="Andreopoulos W."/>
            <person name="LaButti K."/>
            <person name="Hundley H."/>
            <person name="Na H."/>
            <person name="Kuo A."/>
            <person name="Barry K."/>
            <person name="Lipzen A."/>
            <person name="Henrissat B."/>
            <person name="Riley R."/>
            <person name="Ahrendt S."/>
            <person name="Nagy L.G."/>
            <person name="Grigoriev I.V."/>
            <person name="Martin F."/>
            <person name="Rosso M.N."/>
        </authorList>
    </citation>
    <scope>NUCLEOTIDE SEQUENCE</scope>
    <source>
        <strain evidence="1">CBS 384.51</strain>
    </source>
</reference>
<gene>
    <name evidence="1" type="ORF">BDY19DRAFT_1041356</name>
</gene>
<accession>A0ACB8U4Z0</accession>
<proteinExistence type="predicted"/>
<name>A0ACB8U4Z0_9APHY</name>
<organism evidence="1 2">
    <name type="scientific">Irpex rosettiformis</name>
    <dbReference type="NCBI Taxonomy" id="378272"/>
    <lineage>
        <taxon>Eukaryota</taxon>
        <taxon>Fungi</taxon>
        <taxon>Dikarya</taxon>
        <taxon>Basidiomycota</taxon>
        <taxon>Agaricomycotina</taxon>
        <taxon>Agaricomycetes</taxon>
        <taxon>Polyporales</taxon>
        <taxon>Irpicaceae</taxon>
        <taxon>Irpex</taxon>
    </lineage>
</organism>
<sequence length="432" mass="47809">MATLVTGLQHLAASCKSATDKACILAFATYADRLDTEVTARAITKTVEKHLETMESRIKDATEKLSDATHEIGQSSTKLRDDLLETAEIVKDITVKLQEQTVQTPVIVQAGSYAQAVTSGGAPPLPLSHATTLARAQTRARQFIIDGMVRPQPGDDTLMEEVLLEKGNMALKLMKAPDDVRCKGVRWLANGGLMYEMTTEKGAKWVSAIENRANFIHHYGGDPDMKISGQSFQILVDFTPVHFDPSDSAALEWVEINNNMKEGSILEARWIKPVAYREENQRTALLALYLKTAEEANRALKHGLTICGKLLRPRKNIAEPRRCLKCQMVGARHVAATCRAAQDTCGTCGKTDHNTKACKVKDPAQRHCKNCGVDGHGAWDRTCPYFIQKKAELNARIPDSQYRYFPTADDPTSWETAIGGGKRQTWSAQNRR</sequence>
<keyword evidence="2" id="KW-1185">Reference proteome</keyword>
<dbReference type="Proteomes" id="UP001055072">
    <property type="component" value="Unassembled WGS sequence"/>
</dbReference>
<comment type="caution">
    <text evidence="1">The sequence shown here is derived from an EMBL/GenBank/DDBJ whole genome shotgun (WGS) entry which is preliminary data.</text>
</comment>
<evidence type="ECO:0000313" key="2">
    <source>
        <dbReference type="Proteomes" id="UP001055072"/>
    </source>
</evidence>
<protein>
    <submittedName>
        <fullName evidence="1">Uncharacterized protein</fullName>
    </submittedName>
</protein>
<evidence type="ECO:0000313" key="1">
    <source>
        <dbReference type="EMBL" id="KAI0089382.1"/>
    </source>
</evidence>
<dbReference type="EMBL" id="MU274910">
    <property type="protein sequence ID" value="KAI0089382.1"/>
    <property type="molecule type" value="Genomic_DNA"/>
</dbReference>